<keyword evidence="4" id="KW-0804">Transcription</keyword>
<reference evidence="6 7" key="2">
    <citation type="journal article" date="2011" name="Stand. Genomic Sci.">
        <title>Complete genome sequence of Leadbetterella byssophila type strain (4M15).</title>
        <authorList>
            <person name="Abt B."/>
            <person name="Teshima H."/>
            <person name="Lucas S."/>
            <person name="Lapidus A."/>
            <person name="Del Rio T.G."/>
            <person name="Nolan M."/>
            <person name="Tice H."/>
            <person name="Cheng J.F."/>
            <person name="Pitluck S."/>
            <person name="Liolios K."/>
            <person name="Pagani I."/>
            <person name="Ivanova N."/>
            <person name="Mavromatis K."/>
            <person name="Pati A."/>
            <person name="Tapia R."/>
            <person name="Han C."/>
            <person name="Goodwin L."/>
            <person name="Chen A."/>
            <person name="Palaniappan K."/>
            <person name="Land M."/>
            <person name="Hauser L."/>
            <person name="Chang Y.J."/>
            <person name="Jeffries C.D."/>
            <person name="Rohde M."/>
            <person name="Goker M."/>
            <person name="Tindall B.J."/>
            <person name="Detter J.C."/>
            <person name="Woyke T."/>
            <person name="Bristow J."/>
            <person name="Eisen J.A."/>
            <person name="Markowitz V."/>
            <person name="Hugenholtz P."/>
            <person name="Klenk H.P."/>
            <person name="Kyrpides N.C."/>
        </authorList>
    </citation>
    <scope>NUCLEOTIDE SEQUENCE [LARGE SCALE GENOMIC DNA]</scope>
    <source>
        <strain evidence="7">DSM 17132 / JCM 16389 / KACC 11308 / NBRC 106382 / 4M15</strain>
    </source>
</reference>
<name>E4RWE8_LEAB4</name>
<dbReference type="HOGENOM" id="CLU_1045069_0_0_10"/>
<dbReference type="SUPFAM" id="SSF46785">
    <property type="entry name" value="Winged helix' DNA-binding domain"/>
    <property type="match status" value="1"/>
</dbReference>
<dbReference type="KEGG" id="lby:Lbys_2345"/>
<keyword evidence="7" id="KW-1185">Reference proteome</keyword>
<dbReference type="InterPro" id="IPR036390">
    <property type="entry name" value="WH_DNA-bd_sf"/>
</dbReference>
<gene>
    <name evidence="6" type="ordered locus">Lbys_2345</name>
</gene>
<evidence type="ECO:0000256" key="3">
    <source>
        <dbReference type="ARBA" id="ARBA00023125"/>
    </source>
</evidence>
<dbReference type="PRINTS" id="PR00039">
    <property type="entry name" value="HTHLYSR"/>
</dbReference>
<comment type="similarity">
    <text evidence="1">Belongs to the LysR transcriptional regulatory family.</text>
</comment>
<dbReference type="SUPFAM" id="SSF53850">
    <property type="entry name" value="Periplasmic binding protein-like II"/>
    <property type="match status" value="1"/>
</dbReference>
<evidence type="ECO:0000313" key="7">
    <source>
        <dbReference type="Proteomes" id="UP000007435"/>
    </source>
</evidence>
<reference key="1">
    <citation type="submission" date="2010-11" db="EMBL/GenBank/DDBJ databases">
        <title>The complete genome of Leadbetterella byssophila DSM 17132.</title>
        <authorList>
            <consortium name="US DOE Joint Genome Institute (JGI-PGF)"/>
            <person name="Lucas S."/>
            <person name="Copeland A."/>
            <person name="Lapidus A."/>
            <person name="Glavina del Rio T."/>
            <person name="Dalin E."/>
            <person name="Tice H."/>
            <person name="Bruce D."/>
            <person name="Goodwin L."/>
            <person name="Pitluck S."/>
            <person name="Kyrpides N."/>
            <person name="Mavromatis K."/>
            <person name="Ivanova N."/>
            <person name="Teshima H."/>
            <person name="Brettin T."/>
            <person name="Detter J.C."/>
            <person name="Han C."/>
            <person name="Tapia R."/>
            <person name="Land M."/>
            <person name="Hauser L."/>
            <person name="Markowitz V."/>
            <person name="Cheng J.-F."/>
            <person name="Hugenholtz P."/>
            <person name="Woyke T."/>
            <person name="Wu D."/>
            <person name="Tindall B."/>
            <person name="Pomrenke H.G."/>
            <person name="Brambilla E."/>
            <person name="Klenk H.-P."/>
            <person name="Eisen J.A."/>
        </authorList>
    </citation>
    <scope>NUCLEOTIDE SEQUENCE [LARGE SCALE GENOMIC DNA]</scope>
    <source>
        <strain>DSM 17132</strain>
    </source>
</reference>
<dbReference type="GO" id="GO:0003700">
    <property type="term" value="F:DNA-binding transcription factor activity"/>
    <property type="evidence" value="ECO:0007669"/>
    <property type="project" value="InterPro"/>
</dbReference>
<dbReference type="Gene3D" id="1.10.10.10">
    <property type="entry name" value="Winged helix-like DNA-binding domain superfamily/Winged helix DNA-binding domain"/>
    <property type="match status" value="1"/>
</dbReference>
<evidence type="ECO:0000259" key="5">
    <source>
        <dbReference type="PROSITE" id="PS50931"/>
    </source>
</evidence>
<evidence type="ECO:0000313" key="6">
    <source>
        <dbReference type="EMBL" id="ADQ18021.1"/>
    </source>
</evidence>
<proteinExistence type="inferred from homology"/>
<organism evidence="6 7">
    <name type="scientific">Leadbetterella byssophila (strain DSM 17132 / JCM 16389 / KACC 11308 / NBRC 106382 / 4M15)</name>
    <dbReference type="NCBI Taxonomy" id="649349"/>
    <lineage>
        <taxon>Bacteria</taxon>
        <taxon>Pseudomonadati</taxon>
        <taxon>Bacteroidota</taxon>
        <taxon>Cytophagia</taxon>
        <taxon>Cytophagales</taxon>
        <taxon>Leadbetterellaceae</taxon>
        <taxon>Leadbetterella</taxon>
    </lineage>
</organism>
<dbReference type="PROSITE" id="PS50931">
    <property type="entry name" value="HTH_LYSR"/>
    <property type="match status" value="1"/>
</dbReference>
<dbReference type="STRING" id="649349.Lbys_2345"/>
<dbReference type="EMBL" id="CP002305">
    <property type="protein sequence ID" value="ADQ18021.1"/>
    <property type="molecule type" value="Genomic_DNA"/>
</dbReference>
<protein>
    <submittedName>
        <fullName evidence="6">Transcriptional regulator, LysR family</fullName>
    </submittedName>
</protein>
<feature type="domain" description="HTH lysR-type" evidence="5">
    <location>
        <begin position="1"/>
        <end position="60"/>
    </location>
</feature>
<dbReference type="InterPro" id="IPR036388">
    <property type="entry name" value="WH-like_DNA-bd_sf"/>
</dbReference>
<keyword evidence="3" id="KW-0238">DNA-binding</keyword>
<keyword evidence="2" id="KW-0805">Transcription regulation</keyword>
<dbReference type="AlphaFoldDB" id="E4RWE8"/>
<evidence type="ECO:0000256" key="4">
    <source>
        <dbReference type="ARBA" id="ARBA00023163"/>
    </source>
</evidence>
<dbReference type="InterPro" id="IPR000847">
    <property type="entry name" value="LysR_HTH_N"/>
</dbReference>
<dbReference type="Pfam" id="PF00126">
    <property type="entry name" value="HTH_1"/>
    <property type="match status" value="1"/>
</dbReference>
<dbReference type="PANTHER" id="PTHR30126:SF40">
    <property type="entry name" value="HTH-TYPE TRANSCRIPTIONAL REGULATOR GLTR"/>
    <property type="match status" value="1"/>
</dbReference>
<dbReference type="GO" id="GO:0000976">
    <property type="term" value="F:transcription cis-regulatory region binding"/>
    <property type="evidence" value="ECO:0007669"/>
    <property type="project" value="TreeGrafter"/>
</dbReference>
<dbReference type="OrthoDB" id="9803735at2"/>
<evidence type="ECO:0000256" key="1">
    <source>
        <dbReference type="ARBA" id="ARBA00009437"/>
    </source>
</evidence>
<accession>E4RWE8</accession>
<evidence type="ECO:0000256" key="2">
    <source>
        <dbReference type="ARBA" id="ARBA00023015"/>
    </source>
</evidence>
<dbReference type="Proteomes" id="UP000007435">
    <property type="component" value="Chromosome"/>
</dbReference>
<sequence length="266" mass="30252">MRTLTYFIALAEELNYAKAALRLGVTQPAVTRQIQALEEELQVKLIDETQKKAHKRVVLTEEGVYFYHEALKLVEQQKESLEGLARLRDKKKTLQIGFMAYTPGEELKRLLKVFATALEEYDFKWKLFHEASSLIDALKRDEIHLAVHCTWAKVPDGWVEATIQKGNLRVLFPPSDPRFCSCEVSTLRGEKGIVVGGLGIKELQTVHEVGNFDQLEALVQAGAGIGIIPSFFSRQRGAVWMPEVPCRWAIWMSRAGHVFERINFNL</sequence>
<dbReference type="eggNOG" id="COG0583">
    <property type="taxonomic scope" value="Bacteria"/>
</dbReference>
<dbReference type="RefSeq" id="WP_013409062.1">
    <property type="nucleotide sequence ID" value="NC_014655.1"/>
</dbReference>
<dbReference type="PANTHER" id="PTHR30126">
    <property type="entry name" value="HTH-TYPE TRANSCRIPTIONAL REGULATOR"/>
    <property type="match status" value="1"/>
</dbReference>